<accession>A0A1V9XKP2</accession>
<dbReference type="GO" id="GO:0004167">
    <property type="term" value="F:dopachrome isomerase activity"/>
    <property type="evidence" value="ECO:0007669"/>
    <property type="project" value="UniProtKB-EC"/>
</dbReference>
<name>A0A1V9XKP2_9ACAR</name>
<dbReference type="GO" id="GO:0050178">
    <property type="term" value="F:phenylpyruvate tautomerase activity"/>
    <property type="evidence" value="ECO:0007669"/>
    <property type="project" value="UniProtKB-EC"/>
</dbReference>
<proteinExistence type="inferred from homology"/>
<dbReference type="EMBL" id="MNPL01008818">
    <property type="protein sequence ID" value="OQR74039.1"/>
    <property type="molecule type" value="Genomic_DNA"/>
</dbReference>
<gene>
    <name evidence="13" type="ORF">BIW11_09349</name>
</gene>
<keyword evidence="5" id="KW-0413">Isomerase</keyword>
<evidence type="ECO:0000313" key="14">
    <source>
        <dbReference type="Proteomes" id="UP000192247"/>
    </source>
</evidence>
<dbReference type="SUPFAM" id="SSF55331">
    <property type="entry name" value="Tautomerase/MIF"/>
    <property type="match status" value="1"/>
</dbReference>
<protein>
    <recommendedName>
        <fullName evidence="12">L-dopachrome isomerase</fullName>
        <ecNumber evidence="9">5.3.2.1</ecNumber>
        <ecNumber evidence="8">5.3.3.12</ecNumber>
    </recommendedName>
    <alternativeName>
        <fullName evidence="10">L-dopachrome tautomerase</fullName>
    </alternativeName>
    <alternativeName>
        <fullName evidence="11">Phenylpyruvate tautomerase</fullName>
    </alternativeName>
</protein>
<dbReference type="Proteomes" id="UP000192247">
    <property type="component" value="Unassembled WGS sequence"/>
</dbReference>
<dbReference type="STRING" id="418985.A0A1V9XKP2"/>
<evidence type="ECO:0000256" key="7">
    <source>
        <dbReference type="ARBA" id="ARBA00036823"/>
    </source>
</evidence>
<dbReference type="PANTHER" id="PTHR11954:SF6">
    <property type="entry name" value="MACROPHAGE MIGRATION INHIBITORY FACTOR"/>
    <property type="match status" value="1"/>
</dbReference>
<reference evidence="13 14" key="1">
    <citation type="journal article" date="2017" name="Gigascience">
        <title>Draft genome of the honey bee ectoparasitic mite, Tropilaelaps mercedesae, is shaped by the parasitic life history.</title>
        <authorList>
            <person name="Dong X."/>
            <person name="Armstrong S.D."/>
            <person name="Xia D."/>
            <person name="Makepeace B.L."/>
            <person name="Darby A.C."/>
            <person name="Kadowaki T."/>
        </authorList>
    </citation>
    <scope>NUCLEOTIDE SEQUENCE [LARGE SCALE GENOMIC DNA]</scope>
    <source>
        <strain evidence="13">Wuxi-XJTLU</strain>
    </source>
</reference>
<dbReference type="GO" id="GO:0005125">
    <property type="term" value="F:cytokine activity"/>
    <property type="evidence" value="ECO:0007669"/>
    <property type="project" value="UniProtKB-KW"/>
</dbReference>
<comment type="catalytic activity">
    <reaction evidence="7">
        <text>L-dopachrome = 5,6-dihydroxyindole-2-carboxylate</text>
        <dbReference type="Rhea" id="RHEA:13041"/>
        <dbReference type="ChEBI" id="CHEBI:16875"/>
        <dbReference type="ChEBI" id="CHEBI:57509"/>
        <dbReference type="EC" id="5.3.3.12"/>
    </reaction>
</comment>
<comment type="subcellular location">
    <subcellularLocation>
        <location evidence="1">Secreted</location>
    </subcellularLocation>
</comment>
<comment type="similarity">
    <text evidence="2">Belongs to the MIF family.</text>
</comment>
<dbReference type="EC" id="5.3.2.1" evidence="9"/>
<evidence type="ECO:0000256" key="8">
    <source>
        <dbReference type="ARBA" id="ARBA00038932"/>
    </source>
</evidence>
<dbReference type="InterPro" id="IPR014347">
    <property type="entry name" value="Tautomerase/MIF_sf"/>
</dbReference>
<dbReference type="GO" id="GO:0005615">
    <property type="term" value="C:extracellular space"/>
    <property type="evidence" value="ECO:0007669"/>
    <property type="project" value="UniProtKB-KW"/>
</dbReference>
<keyword evidence="4" id="KW-0964">Secreted</keyword>
<dbReference type="InParanoid" id="A0A1V9XKP2"/>
<evidence type="ECO:0000256" key="5">
    <source>
        <dbReference type="ARBA" id="ARBA00023235"/>
    </source>
</evidence>
<organism evidence="13 14">
    <name type="scientific">Tropilaelaps mercedesae</name>
    <dbReference type="NCBI Taxonomy" id="418985"/>
    <lineage>
        <taxon>Eukaryota</taxon>
        <taxon>Metazoa</taxon>
        <taxon>Ecdysozoa</taxon>
        <taxon>Arthropoda</taxon>
        <taxon>Chelicerata</taxon>
        <taxon>Arachnida</taxon>
        <taxon>Acari</taxon>
        <taxon>Parasitiformes</taxon>
        <taxon>Mesostigmata</taxon>
        <taxon>Gamasina</taxon>
        <taxon>Dermanyssoidea</taxon>
        <taxon>Laelapidae</taxon>
        <taxon>Tropilaelaps</taxon>
    </lineage>
</organism>
<comment type="caution">
    <text evidence="13">The sequence shown here is derived from an EMBL/GenBank/DDBJ whole genome shotgun (WGS) entry which is preliminary data.</text>
</comment>
<evidence type="ECO:0000256" key="11">
    <source>
        <dbReference type="ARBA" id="ARBA00041912"/>
    </source>
</evidence>
<keyword evidence="3" id="KW-0202">Cytokine</keyword>
<comment type="catalytic activity">
    <reaction evidence="6">
        <text>3-phenylpyruvate = enol-phenylpyruvate</text>
        <dbReference type="Rhea" id="RHEA:17097"/>
        <dbReference type="ChEBI" id="CHEBI:16815"/>
        <dbReference type="ChEBI" id="CHEBI:18005"/>
        <dbReference type="EC" id="5.3.2.1"/>
    </reaction>
</comment>
<evidence type="ECO:0000256" key="6">
    <source>
        <dbReference type="ARBA" id="ARBA00036735"/>
    </source>
</evidence>
<sequence length="115" mass="12232">MPVLTIHTNVPAEKVPADFLDTCSKVVADTLGKPISYVMVHVAAEQLMSFGNDRIAPCASCTLSSIGCISPAQNKKTSKAISEVLDSKLGVPANRMYINFVDLQPSNVGFNGSTF</sequence>
<dbReference type="AlphaFoldDB" id="A0A1V9XKP2"/>
<dbReference type="PANTHER" id="PTHR11954">
    <property type="entry name" value="D-DOPACHROME DECARBOXYLASE"/>
    <property type="match status" value="1"/>
</dbReference>
<dbReference type="Pfam" id="PF01187">
    <property type="entry name" value="MIF"/>
    <property type="match status" value="1"/>
</dbReference>
<dbReference type="EC" id="5.3.3.12" evidence="8"/>
<dbReference type="Gene3D" id="3.30.429.10">
    <property type="entry name" value="Macrophage Migration Inhibitory Factor"/>
    <property type="match status" value="1"/>
</dbReference>
<evidence type="ECO:0000313" key="13">
    <source>
        <dbReference type="EMBL" id="OQR74039.1"/>
    </source>
</evidence>
<evidence type="ECO:0000256" key="1">
    <source>
        <dbReference type="ARBA" id="ARBA00004613"/>
    </source>
</evidence>
<evidence type="ECO:0000256" key="9">
    <source>
        <dbReference type="ARBA" id="ARBA00039086"/>
    </source>
</evidence>
<dbReference type="InterPro" id="IPR001398">
    <property type="entry name" value="Macrophage_inhib_fac"/>
</dbReference>
<keyword evidence="14" id="KW-1185">Reference proteome</keyword>
<evidence type="ECO:0000256" key="10">
    <source>
        <dbReference type="ARBA" id="ARBA00041631"/>
    </source>
</evidence>
<evidence type="ECO:0000256" key="4">
    <source>
        <dbReference type="ARBA" id="ARBA00022525"/>
    </source>
</evidence>
<dbReference type="OrthoDB" id="255819at2759"/>
<evidence type="ECO:0000256" key="3">
    <source>
        <dbReference type="ARBA" id="ARBA00022514"/>
    </source>
</evidence>
<evidence type="ECO:0000256" key="2">
    <source>
        <dbReference type="ARBA" id="ARBA00005851"/>
    </source>
</evidence>
<evidence type="ECO:0000256" key="12">
    <source>
        <dbReference type="ARBA" id="ARBA00042730"/>
    </source>
</evidence>